<feature type="compositionally biased region" description="Basic and acidic residues" evidence="1">
    <location>
        <begin position="346"/>
        <end position="355"/>
    </location>
</feature>
<sequence>MFKFVDVNCAVFVCLSQWKAKIGPAFSRRCQTPSGQESVTPTFSWNNWHQLLFLALKSADIAHNRRFGHRILNGYRGETGTYNVNYSSMRKINGAAGGQQIQVSQQVVDIAVRAVRRPALKYGWQSHLKGACASNLLTHKPRHLSTSFSSPIKSAWVPYLLSPVAFLNSSTSFELFPVRRGFTVSMRVLPPPSPILNYSTATVLSPASGPFYCGTTLDTFQQRINAFHITLINLTTSVKEGRGFTCMQQPMEKRRRLRCGGKRESPEKTHRPAASYRTIATCETPPGKETGSPRSERRLLELTSVSLVGKAPSEFEFQGSKAGYVVDPMRVARGEWRSNASVQGRGKRETPEKTSRSAALSGVIPSNESPVAIPPPRNQEMLTLAAGACSSRYTTVAPTCPLSVQASLNMRPSSSILWERLTNENLMWQRERIGPTIGIYPSLTNLLYQNDQTNVHCFPIARNHEDPGSIPGGFAPGFSRVGFVLDDTVCRGGGGSSGFTRFLRPCIPAPLCPRVSFHVMSGDERAYTDLVKVSLYEAEEYPGSRTSAGLQKRANISEVAGDRPTVIGRVPAALPTSIAWIAADGAWRMGASGRFAVEVRSVTRVTPSPQPGSTRARRPASLPFFPGNLFLVGKATFYTTGFVPTPPSQPRPPARNHTHPDTTPGLPGIRLELGHPLLEYVATQYSLLVSRLVGVVTFLEKISRQVIFQNTVESFIYLYWLKFSMTCVNCLHTNHAGAVPTLPNSEWPGQMWKRFSSRQQPMAIDKLLLGAYSNGVYRFQLPEDDFSFVKWGCCGIVGRPLASQLGEQGSIPGGDTPGFSYVLIVPDDAADRTVFSESPASPYPCIPAPLYTHLASPSSALKTSISKRTLRPGLAGASKGNSLCAQGTELACMLSSCNVQPTSDKNLRTEFTSGCEGVHTFEVEFVVQELAGSYIARVCDREKPVNNVKINGIERMDCRCVMVAEENFGEFQKKNADSLCNKMLHALLQQLAQTLDLGAQLEVASWNAAKNGGCAKRRCLLRLYLKAVVVGRNVMSRQHCRSRQRPTERQSPCRLLRSRAIRKRAYGNQYLHILLREVAAYILSICSIVNWGMRIENHVMRATPALAGGVDDDKIEFKRVYAKVTFAIGSEFIRHALDDSAPIVDLQESRTVECGITLGQQPMNKQLMFDYTKDYGV</sequence>
<name>A0ABQ9IL22_9NEOP</name>
<feature type="region of interest" description="Disordered" evidence="1">
    <location>
        <begin position="255"/>
        <end position="274"/>
    </location>
</feature>
<comment type="caution">
    <text evidence="2">The sequence shown here is derived from an EMBL/GenBank/DDBJ whole genome shotgun (WGS) entry which is preliminary data.</text>
</comment>
<reference evidence="2 3" key="1">
    <citation type="submission" date="2023-02" db="EMBL/GenBank/DDBJ databases">
        <title>LHISI_Scaffold_Assembly.</title>
        <authorList>
            <person name="Stuart O.P."/>
            <person name="Cleave R."/>
            <person name="Magrath M.J.L."/>
            <person name="Mikheyev A.S."/>
        </authorList>
    </citation>
    <scope>NUCLEOTIDE SEQUENCE [LARGE SCALE GENOMIC DNA]</scope>
    <source>
        <strain evidence="2">Daus_M_001</strain>
        <tissue evidence="2">Leg muscle</tissue>
    </source>
</reference>
<evidence type="ECO:0000313" key="2">
    <source>
        <dbReference type="EMBL" id="KAJ8897405.1"/>
    </source>
</evidence>
<accession>A0ABQ9IL22</accession>
<proteinExistence type="predicted"/>
<organism evidence="2 3">
    <name type="scientific">Dryococelus australis</name>
    <dbReference type="NCBI Taxonomy" id="614101"/>
    <lineage>
        <taxon>Eukaryota</taxon>
        <taxon>Metazoa</taxon>
        <taxon>Ecdysozoa</taxon>
        <taxon>Arthropoda</taxon>
        <taxon>Hexapoda</taxon>
        <taxon>Insecta</taxon>
        <taxon>Pterygota</taxon>
        <taxon>Neoptera</taxon>
        <taxon>Polyneoptera</taxon>
        <taxon>Phasmatodea</taxon>
        <taxon>Verophasmatodea</taxon>
        <taxon>Anareolatae</taxon>
        <taxon>Phasmatidae</taxon>
        <taxon>Eurycanthinae</taxon>
        <taxon>Dryococelus</taxon>
    </lineage>
</organism>
<keyword evidence="3" id="KW-1185">Reference proteome</keyword>
<feature type="region of interest" description="Disordered" evidence="1">
    <location>
        <begin position="642"/>
        <end position="666"/>
    </location>
</feature>
<protein>
    <submittedName>
        <fullName evidence="2">Uncharacterized protein</fullName>
    </submittedName>
</protein>
<gene>
    <name evidence="2" type="ORF">PR048_002751</name>
</gene>
<evidence type="ECO:0000313" key="3">
    <source>
        <dbReference type="Proteomes" id="UP001159363"/>
    </source>
</evidence>
<feature type="compositionally biased region" description="Pro residues" evidence="1">
    <location>
        <begin position="644"/>
        <end position="653"/>
    </location>
</feature>
<dbReference type="EMBL" id="JARBHB010000001">
    <property type="protein sequence ID" value="KAJ8897405.1"/>
    <property type="molecule type" value="Genomic_DNA"/>
</dbReference>
<evidence type="ECO:0000256" key="1">
    <source>
        <dbReference type="SAM" id="MobiDB-lite"/>
    </source>
</evidence>
<feature type="region of interest" description="Disordered" evidence="1">
    <location>
        <begin position="337"/>
        <end position="374"/>
    </location>
</feature>
<feature type="compositionally biased region" description="Basic and acidic residues" evidence="1">
    <location>
        <begin position="261"/>
        <end position="270"/>
    </location>
</feature>
<dbReference type="Proteomes" id="UP001159363">
    <property type="component" value="Chromosome 1"/>
</dbReference>